<dbReference type="PROSITE" id="PS50887">
    <property type="entry name" value="GGDEF"/>
    <property type="match status" value="1"/>
</dbReference>
<dbReference type="AlphaFoldDB" id="A0A1T4NFM0"/>
<dbReference type="STRING" id="225004.SAMN02745152_01194"/>
<dbReference type="SMART" id="SM00267">
    <property type="entry name" value="GGDEF"/>
    <property type="match status" value="1"/>
</dbReference>
<dbReference type="PANTHER" id="PTHR46663:SF2">
    <property type="entry name" value="GGDEF DOMAIN-CONTAINING PROTEIN"/>
    <property type="match status" value="1"/>
</dbReference>
<dbReference type="InterPro" id="IPR000160">
    <property type="entry name" value="GGDEF_dom"/>
</dbReference>
<dbReference type="GeneID" id="303367436"/>
<evidence type="ECO:0000313" key="4">
    <source>
        <dbReference type="Proteomes" id="UP000190395"/>
    </source>
</evidence>
<dbReference type="PANTHER" id="PTHR46663">
    <property type="entry name" value="DIGUANYLATE CYCLASE DGCT-RELATED"/>
    <property type="match status" value="1"/>
</dbReference>
<dbReference type="InterPro" id="IPR029787">
    <property type="entry name" value="Nucleotide_cyclase"/>
</dbReference>
<evidence type="ECO:0000259" key="2">
    <source>
        <dbReference type="PROSITE" id="PS50887"/>
    </source>
</evidence>
<dbReference type="GO" id="GO:0003824">
    <property type="term" value="F:catalytic activity"/>
    <property type="evidence" value="ECO:0007669"/>
    <property type="project" value="UniProtKB-ARBA"/>
</dbReference>
<feature type="transmembrane region" description="Helical" evidence="1">
    <location>
        <begin position="121"/>
        <end position="141"/>
    </location>
</feature>
<dbReference type="CDD" id="cd01949">
    <property type="entry name" value="GGDEF"/>
    <property type="match status" value="1"/>
</dbReference>
<dbReference type="InterPro" id="IPR052163">
    <property type="entry name" value="DGC-Regulatory_Protein"/>
</dbReference>
<feature type="domain" description="GGDEF" evidence="2">
    <location>
        <begin position="232"/>
        <end position="366"/>
    </location>
</feature>
<dbReference type="Proteomes" id="UP000190395">
    <property type="component" value="Unassembled WGS sequence"/>
</dbReference>
<feature type="transmembrane region" description="Helical" evidence="1">
    <location>
        <begin position="35"/>
        <end position="61"/>
    </location>
</feature>
<evidence type="ECO:0000256" key="1">
    <source>
        <dbReference type="SAM" id="Phobius"/>
    </source>
</evidence>
<feature type="transmembrane region" description="Helical" evidence="1">
    <location>
        <begin position="96"/>
        <end position="115"/>
    </location>
</feature>
<gene>
    <name evidence="3" type="ORF">SAMN02745152_01194</name>
</gene>
<proteinExistence type="predicted"/>
<dbReference type="InterPro" id="IPR043128">
    <property type="entry name" value="Rev_trsase/Diguanyl_cyclase"/>
</dbReference>
<dbReference type="SUPFAM" id="SSF55073">
    <property type="entry name" value="Nucleotide cyclase"/>
    <property type="match status" value="1"/>
</dbReference>
<evidence type="ECO:0000313" key="3">
    <source>
        <dbReference type="EMBL" id="SJZ78052.1"/>
    </source>
</evidence>
<feature type="transmembrane region" description="Helical" evidence="1">
    <location>
        <begin position="67"/>
        <end position="84"/>
    </location>
</feature>
<keyword evidence="1" id="KW-0812">Transmembrane</keyword>
<feature type="transmembrane region" description="Helical" evidence="1">
    <location>
        <begin position="172"/>
        <end position="189"/>
    </location>
</feature>
<sequence length="367" mass="42251">MKNLYKQVKTLILRNKVSDFEYDCVKTEIYQTNLLMLEVCSLVGCVLFFVLGIVGIFFNSFPNARTISYFAVFAVMLFIFILSIKISQEKLKLAVPLLYVFIWTLSVFTAFRGIYGNTGNYSVMFVVLEFAIPVIFIDRVLRMFRNTGLLLFLNMICTILFKDVKIARVDIFYMWLFYGLSFIPCFYLTKIRVREFFLRQIIENQRDTDELTGLSNKAAFIRLAKKNINSTNTGILIMLDLDYFKQINDTYGHFVGDKVLKKVAVCIQEVFRSSDVLGRFGGDEFLIFMVGANQKNIARMRCEQLLELLNKTPVLTDDPEKSGFIQSSIGFAVFEDTDFDTLFKNADAALYEAKNSGKNKVCCFENN</sequence>
<dbReference type="RefSeq" id="WP_078930940.1">
    <property type="nucleotide sequence ID" value="NZ_FUXC01000006.1"/>
</dbReference>
<name>A0A1T4NFM0_9SPIR</name>
<keyword evidence="1" id="KW-0472">Membrane</keyword>
<dbReference type="OrthoDB" id="9779586at2"/>
<dbReference type="NCBIfam" id="TIGR00254">
    <property type="entry name" value="GGDEF"/>
    <property type="match status" value="1"/>
</dbReference>
<protein>
    <submittedName>
        <fullName evidence="3">Diguanylate cyclase (GGDEF) domain-containing protein</fullName>
    </submittedName>
</protein>
<dbReference type="Gene3D" id="3.30.70.270">
    <property type="match status" value="1"/>
</dbReference>
<dbReference type="FunFam" id="3.30.70.270:FF:000001">
    <property type="entry name" value="Diguanylate cyclase domain protein"/>
    <property type="match status" value="1"/>
</dbReference>
<dbReference type="EMBL" id="FUXC01000006">
    <property type="protein sequence ID" value="SJZ78052.1"/>
    <property type="molecule type" value="Genomic_DNA"/>
</dbReference>
<dbReference type="Pfam" id="PF00990">
    <property type="entry name" value="GGDEF"/>
    <property type="match status" value="1"/>
</dbReference>
<keyword evidence="1" id="KW-1133">Transmembrane helix</keyword>
<reference evidence="3 4" key="1">
    <citation type="submission" date="2017-02" db="EMBL/GenBank/DDBJ databases">
        <authorList>
            <person name="Peterson S.W."/>
        </authorList>
    </citation>
    <scope>NUCLEOTIDE SEQUENCE [LARGE SCALE GENOMIC DNA]</scope>
    <source>
        <strain evidence="3 4">ATCC BAA-909</strain>
    </source>
</reference>
<organism evidence="3 4">
    <name type="scientific">Treponema berlinense</name>
    <dbReference type="NCBI Taxonomy" id="225004"/>
    <lineage>
        <taxon>Bacteria</taxon>
        <taxon>Pseudomonadati</taxon>
        <taxon>Spirochaetota</taxon>
        <taxon>Spirochaetia</taxon>
        <taxon>Spirochaetales</taxon>
        <taxon>Treponemataceae</taxon>
        <taxon>Treponema</taxon>
    </lineage>
</organism>
<feature type="transmembrane region" description="Helical" evidence="1">
    <location>
        <begin position="148"/>
        <end position="166"/>
    </location>
</feature>
<accession>A0A1T4NFM0</accession>
<keyword evidence="4" id="KW-1185">Reference proteome</keyword>